<dbReference type="GeneID" id="56743189"/>
<evidence type="ECO:0000313" key="6">
    <source>
        <dbReference type="Proteomes" id="UP000254070"/>
    </source>
</evidence>
<evidence type="ECO:0000313" key="4">
    <source>
        <dbReference type="Proteomes" id="UP000220669"/>
    </source>
</evidence>
<evidence type="ECO:0000313" key="2">
    <source>
        <dbReference type="EMBL" id="RCA12350.1"/>
    </source>
</evidence>
<evidence type="ECO:0000313" key="3">
    <source>
        <dbReference type="EMBL" id="STP29362.1"/>
    </source>
</evidence>
<reference evidence="2 5" key="1">
    <citation type="submission" date="2015-06" db="EMBL/GenBank/DDBJ databases">
        <title>The Genome Sequence of Enterococcus durans 4EA1.</title>
        <authorList>
            <consortium name="The Broad Institute Genomics Platform"/>
            <consortium name="The Broad Institute Genome Sequencing Center for Infectious Disease"/>
            <person name="Earl A.M."/>
            <person name="Van Tyne D."/>
            <person name="Lebreton F."/>
            <person name="Saavedra J.T."/>
            <person name="Gilmore M.S."/>
            <person name="Manson Mcguire A."/>
            <person name="Clock S."/>
            <person name="Crupain M."/>
            <person name="Rangan U."/>
            <person name="Young S."/>
            <person name="Abouelleil A."/>
            <person name="Cao P."/>
            <person name="Chapman S.B."/>
            <person name="Griggs A."/>
            <person name="Priest M."/>
            <person name="Shea T."/>
            <person name="Wortman J."/>
            <person name="Nusbaum C."/>
            <person name="Birren B."/>
        </authorList>
    </citation>
    <scope>NUCLEOTIDE SEQUENCE [LARGE SCALE GENOMIC DNA]</scope>
    <source>
        <strain evidence="2 5">4EA1</strain>
    </source>
</reference>
<dbReference type="Proteomes" id="UP000252797">
    <property type="component" value="Unassembled WGS sequence"/>
</dbReference>
<accession>A0A2A7SK99</accession>
<proteinExistence type="predicted"/>
<dbReference type="RefSeq" id="WP_005879291.1">
    <property type="nucleotide sequence ID" value="NZ_CABGIQ010000006.1"/>
</dbReference>
<dbReference type="EMBL" id="LEPB01000001">
    <property type="protein sequence ID" value="RCA12350.1"/>
    <property type="molecule type" value="Genomic_DNA"/>
</dbReference>
<evidence type="ECO:0000313" key="1">
    <source>
        <dbReference type="EMBL" id="PEH43942.1"/>
    </source>
</evidence>
<dbReference type="AlphaFoldDB" id="A0A2A7SK99"/>
<dbReference type="Proteomes" id="UP000220669">
    <property type="component" value="Unassembled WGS sequence"/>
</dbReference>
<reference evidence="1 4" key="2">
    <citation type="submission" date="2017-09" db="EMBL/GenBank/DDBJ databases">
        <title>FDA dAtabase for Regulatory Grade micrObial Sequences (FDA-ARGOS): Supporting development and validation of Infectious Disease Dx tests.</title>
        <authorList>
            <person name="Minogue T."/>
            <person name="Wolcott M."/>
            <person name="Wasieloski L."/>
            <person name="Aguilar W."/>
            <person name="Moore D."/>
            <person name="Tallon L.J."/>
            <person name="Sadzewicz L."/>
            <person name="Ott S."/>
            <person name="Zhao X."/>
            <person name="Nagaraj S."/>
            <person name="Vavikolanu K."/>
            <person name="Aluvathingal J."/>
            <person name="Nadendla S."/>
            <person name="Sichtig H."/>
        </authorList>
    </citation>
    <scope>NUCLEOTIDE SEQUENCE [LARGE SCALE GENOMIC DNA]</scope>
    <source>
        <strain evidence="1 4">FDAARGOS_396</strain>
    </source>
</reference>
<organism evidence="2 5">
    <name type="scientific">Enterococcus durans</name>
    <dbReference type="NCBI Taxonomy" id="53345"/>
    <lineage>
        <taxon>Bacteria</taxon>
        <taxon>Bacillati</taxon>
        <taxon>Bacillota</taxon>
        <taxon>Bacilli</taxon>
        <taxon>Lactobacillales</taxon>
        <taxon>Enterococcaceae</taxon>
        <taxon>Enterococcus</taxon>
    </lineage>
</organism>
<reference evidence="3 6" key="3">
    <citation type="submission" date="2018-06" db="EMBL/GenBank/DDBJ databases">
        <authorList>
            <consortium name="Pathogen Informatics"/>
            <person name="Doyle S."/>
        </authorList>
    </citation>
    <scope>NUCLEOTIDE SEQUENCE [LARGE SCALE GENOMIC DNA]</scope>
    <source>
        <strain evidence="3 6">NCTC8129</strain>
    </source>
</reference>
<evidence type="ECO:0000313" key="5">
    <source>
        <dbReference type="Proteomes" id="UP000252797"/>
    </source>
</evidence>
<sequence>MTEIQQLIAFMRSGKRKTISLSEYERSVHKEGWSTGSKAKLINQVQKSGILRYERCKKGYVIRLVR</sequence>
<protein>
    <submittedName>
        <fullName evidence="1">TetR family transcriptional regulator</fullName>
    </submittedName>
</protein>
<dbReference type="EMBL" id="UGIF01000002">
    <property type="protein sequence ID" value="STP29362.1"/>
    <property type="molecule type" value="Genomic_DNA"/>
</dbReference>
<dbReference type="EMBL" id="PDEB01000004">
    <property type="protein sequence ID" value="PEH43942.1"/>
    <property type="molecule type" value="Genomic_DNA"/>
</dbReference>
<gene>
    <name evidence="1" type="ORF">CRM96_02425</name>
    <name evidence="2" type="ORF">EA71_00557</name>
    <name evidence="3" type="ORF">NCTC8129_01558</name>
</gene>
<name>A0A2A7SK99_9ENTE</name>
<dbReference type="KEGG" id="edu:LIU_04060"/>
<dbReference type="Proteomes" id="UP000254070">
    <property type="component" value="Unassembled WGS sequence"/>
</dbReference>
<dbReference type="OrthoDB" id="2193031at2"/>